<gene>
    <name evidence="3" type="ORF">S12H4_23855</name>
</gene>
<keyword evidence="2" id="KW-0233">DNA recombination</keyword>
<dbReference type="SUPFAM" id="SSF47823">
    <property type="entry name" value="lambda integrase-like, N-terminal domain"/>
    <property type="match status" value="1"/>
</dbReference>
<keyword evidence="1" id="KW-0238">DNA-binding</keyword>
<dbReference type="GO" id="GO:0006310">
    <property type="term" value="P:DNA recombination"/>
    <property type="evidence" value="ECO:0007669"/>
    <property type="project" value="UniProtKB-KW"/>
</dbReference>
<dbReference type="InterPro" id="IPR010998">
    <property type="entry name" value="Integrase_recombinase_N"/>
</dbReference>
<accession>X1S2V7</accession>
<protein>
    <recommendedName>
        <fullName evidence="4">Core-binding (CB) domain-containing protein</fullName>
    </recommendedName>
</protein>
<evidence type="ECO:0000313" key="3">
    <source>
        <dbReference type="EMBL" id="GAI73456.1"/>
    </source>
</evidence>
<dbReference type="Gene3D" id="1.10.443.10">
    <property type="entry name" value="Intergrase catalytic core"/>
    <property type="match status" value="1"/>
</dbReference>
<feature type="non-terminal residue" evidence="3">
    <location>
        <position position="1"/>
    </location>
</feature>
<dbReference type="Gene3D" id="1.10.150.130">
    <property type="match status" value="1"/>
</dbReference>
<reference evidence="3" key="1">
    <citation type="journal article" date="2014" name="Front. Microbiol.">
        <title>High frequency of phylogenetically diverse reductive dehalogenase-homologous genes in deep subseafloor sedimentary metagenomes.</title>
        <authorList>
            <person name="Kawai M."/>
            <person name="Futagami T."/>
            <person name="Toyoda A."/>
            <person name="Takaki Y."/>
            <person name="Nishi S."/>
            <person name="Hori S."/>
            <person name="Arai W."/>
            <person name="Tsubouchi T."/>
            <person name="Morono Y."/>
            <person name="Uchiyama I."/>
            <person name="Ito T."/>
            <person name="Fujiyama A."/>
            <person name="Inagaki F."/>
            <person name="Takami H."/>
        </authorList>
    </citation>
    <scope>NUCLEOTIDE SEQUENCE</scope>
    <source>
        <strain evidence="3">Expedition CK06-06</strain>
    </source>
</reference>
<dbReference type="GO" id="GO:0003677">
    <property type="term" value="F:DNA binding"/>
    <property type="evidence" value="ECO:0007669"/>
    <property type="project" value="UniProtKB-KW"/>
</dbReference>
<dbReference type="InterPro" id="IPR011010">
    <property type="entry name" value="DNA_brk_join_enz"/>
</dbReference>
<dbReference type="GO" id="GO:0015074">
    <property type="term" value="P:DNA integration"/>
    <property type="evidence" value="ECO:0007669"/>
    <property type="project" value="InterPro"/>
</dbReference>
<dbReference type="AlphaFoldDB" id="X1S2V7"/>
<name>X1S2V7_9ZZZZ</name>
<feature type="non-terminal residue" evidence="3">
    <location>
        <position position="185"/>
    </location>
</feature>
<sequence>ISRKQIQDQSLAVATKRNYKYDWDNFQSYCKEFEVEYLPAQPVVIENYLTSMVNAELKWATIKRRVASIKYHHQHYGYQLPVISTHFLNGIKRVVKVNSEPYRAIPLKLFNSVLSRETNQEARLAFLLLYYAALRRRELFNLKTSNFKKSNNRYWLHIEYSKSDRFGGGYTKQLPTKLTVFLDKA</sequence>
<proteinExistence type="predicted"/>
<dbReference type="InterPro" id="IPR013762">
    <property type="entry name" value="Integrase-like_cat_sf"/>
</dbReference>
<comment type="caution">
    <text evidence="3">The sequence shown here is derived from an EMBL/GenBank/DDBJ whole genome shotgun (WGS) entry which is preliminary data.</text>
</comment>
<evidence type="ECO:0008006" key="4">
    <source>
        <dbReference type="Google" id="ProtNLM"/>
    </source>
</evidence>
<evidence type="ECO:0000256" key="2">
    <source>
        <dbReference type="ARBA" id="ARBA00023172"/>
    </source>
</evidence>
<evidence type="ECO:0000256" key="1">
    <source>
        <dbReference type="ARBA" id="ARBA00023125"/>
    </source>
</evidence>
<dbReference type="EMBL" id="BARW01012769">
    <property type="protein sequence ID" value="GAI73456.1"/>
    <property type="molecule type" value="Genomic_DNA"/>
</dbReference>
<organism evidence="3">
    <name type="scientific">marine sediment metagenome</name>
    <dbReference type="NCBI Taxonomy" id="412755"/>
    <lineage>
        <taxon>unclassified sequences</taxon>
        <taxon>metagenomes</taxon>
        <taxon>ecological metagenomes</taxon>
    </lineage>
</organism>
<dbReference type="SUPFAM" id="SSF56349">
    <property type="entry name" value="DNA breaking-rejoining enzymes"/>
    <property type="match status" value="1"/>
</dbReference>